<evidence type="ECO:0000256" key="2">
    <source>
        <dbReference type="SAM" id="MobiDB-lite"/>
    </source>
</evidence>
<reference evidence="4 5" key="1">
    <citation type="submission" date="2015-10" db="EMBL/GenBank/DDBJ databases">
        <title>Draft genome sequence of Streptomyces pseudovenezuelae DSM 40212, type strain for the species Streptomyces pseudovenezuelae.</title>
        <authorList>
            <person name="Ruckert C."/>
            <person name="Winkler A."/>
            <person name="Kalinowski J."/>
            <person name="Kampfer P."/>
            <person name="Glaeser S."/>
        </authorList>
    </citation>
    <scope>NUCLEOTIDE SEQUENCE [LARGE SCALE GENOMIC DNA]</scope>
    <source>
        <strain evidence="4 5">DSM 40212</strain>
    </source>
</reference>
<dbReference type="Proteomes" id="UP000053039">
    <property type="component" value="Unassembled WGS sequence"/>
</dbReference>
<keyword evidence="3" id="KW-0732">Signal</keyword>
<evidence type="ECO:0000256" key="1">
    <source>
        <dbReference type="ARBA" id="ARBA00009820"/>
    </source>
</evidence>
<dbReference type="EMBL" id="LMWM01000050">
    <property type="protein sequence ID" value="KUM82889.1"/>
    <property type="molecule type" value="Genomic_DNA"/>
</dbReference>
<dbReference type="InterPro" id="IPR011659">
    <property type="entry name" value="WD40"/>
</dbReference>
<dbReference type="SUPFAM" id="SSF82171">
    <property type="entry name" value="DPP6 N-terminal domain-like"/>
    <property type="match status" value="1"/>
</dbReference>
<dbReference type="PANTHER" id="PTHR36842">
    <property type="entry name" value="PROTEIN TOLB HOMOLOG"/>
    <property type="match status" value="1"/>
</dbReference>
<evidence type="ECO:0000313" key="4">
    <source>
        <dbReference type="EMBL" id="KUM82889.1"/>
    </source>
</evidence>
<dbReference type="RefSeq" id="WP_031043903.1">
    <property type="nucleotide sequence ID" value="NZ_KQ948154.1"/>
</dbReference>
<evidence type="ECO:0000313" key="5">
    <source>
        <dbReference type="Proteomes" id="UP000053039"/>
    </source>
</evidence>
<dbReference type="Pfam" id="PF07676">
    <property type="entry name" value="PD40"/>
    <property type="match status" value="3"/>
</dbReference>
<dbReference type="Gene3D" id="2.120.10.30">
    <property type="entry name" value="TolB, C-terminal domain"/>
    <property type="match status" value="1"/>
</dbReference>
<comment type="similarity">
    <text evidence="1">Belongs to the TolB family.</text>
</comment>
<dbReference type="AlphaFoldDB" id="A0A101MXX4"/>
<protein>
    <submittedName>
        <fullName evidence="4">Uncharacterized protein</fullName>
    </submittedName>
</protein>
<feature type="region of interest" description="Disordered" evidence="2">
    <location>
        <begin position="235"/>
        <end position="260"/>
    </location>
</feature>
<organism evidence="4 5">
    <name type="scientific">Streptomyces pseudovenezuelae</name>
    <dbReference type="NCBI Taxonomy" id="67350"/>
    <lineage>
        <taxon>Bacteria</taxon>
        <taxon>Bacillati</taxon>
        <taxon>Actinomycetota</taxon>
        <taxon>Actinomycetes</taxon>
        <taxon>Kitasatosporales</taxon>
        <taxon>Streptomycetaceae</taxon>
        <taxon>Streptomyces</taxon>
        <taxon>Streptomyces aurantiacus group</taxon>
    </lineage>
</organism>
<feature type="compositionally biased region" description="Basic and acidic residues" evidence="2">
    <location>
        <begin position="235"/>
        <end position="251"/>
    </location>
</feature>
<feature type="region of interest" description="Disordered" evidence="2">
    <location>
        <begin position="182"/>
        <end position="202"/>
    </location>
</feature>
<evidence type="ECO:0000256" key="3">
    <source>
        <dbReference type="SAM" id="SignalP"/>
    </source>
</evidence>
<name>A0A101MXX4_9ACTN</name>
<dbReference type="OrthoDB" id="39703at2"/>
<gene>
    <name evidence="4" type="ORF">AQI94_39730</name>
</gene>
<accession>A0A101MXX4</accession>
<sequence>MHGKKLLTAAVLAALTAGALTGPAAGAAPRAAYTEPVSVTPEGKAGNGVTRTAVISRNGRHLALTSDAEDLDPQVAHASMYLRDPHTGKLRFAGFGGLVAVLNDGRYVYAEYGPQSAELWIAALDSGRRIGFGIEVPEGFTGQPAEISVSPNGRYAVYTLQDTAEHTGVVFLRDRVKGTTERISHPRPTWEPRNASQPTVSDDGRRIVYQYTYANGPRGDDWGDVWMYDRSTREHTQVDRSYDGSPTEKESLTPSISGDGRTVVFESRDTHLVPGDTDGSRNVFVHTLRTGTNQRIHGTQGGPGEVYTLGPAISADGRYVTFTSEVTEPGSRYGKEYPVYLRDLRKGTTALVTPDTSGGTATADVLPGRIADGARRILFRSSDPALIPAGDDNDGPDAFVRHLR</sequence>
<feature type="signal peptide" evidence="3">
    <location>
        <begin position="1"/>
        <end position="27"/>
    </location>
</feature>
<proteinExistence type="inferred from homology"/>
<dbReference type="InterPro" id="IPR011042">
    <property type="entry name" value="6-blade_b-propeller_TolB-like"/>
</dbReference>
<comment type="caution">
    <text evidence="4">The sequence shown here is derived from an EMBL/GenBank/DDBJ whole genome shotgun (WGS) entry which is preliminary data.</text>
</comment>
<feature type="chain" id="PRO_5007100828" evidence="3">
    <location>
        <begin position="28"/>
        <end position="404"/>
    </location>
</feature>